<dbReference type="EMBL" id="JANCYW010000009">
    <property type="protein sequence ID" value="KAK4536776.1"/>
    <property type="molecule type" value="Genomic_DNA"/>
</dbReference>
<dbReference type="InterPro" id="IPR050196">
    <property type="entry name" value="Cytochrome_P450_Monoox"/>
</dbReference>
<keyword evidence="2 7" id="KW-0349">Heme</keyword>
<keyword evidence="4 8" id="KW-0560">Oxidoreductase</keyword>
<evidence type="ECO:0000256" key="4">
    <source>
        <dbReference type="ARBA" id="ARBA00023002"/>
    </source>
</evidence>
<protein>
    <recommendedName>
        <fullName evidence="11">Cytochrome P450</fullName>
    </recommendedName>
</protein>
<accession>A0AAV9IXC6</accession>
<keyword evidence="3 7" id="KW-0479">Metal-binding</keyword>
<organism evidence="9 10">
    <name type="scientific">Cyanidium caldarium</name>
    <name type="common">Red alga</name>
    <dbReference type="NCBI Taxonomy" id="2771"/>
    <lineage>
        <taxon>Eukaryota</taxon>
        <taxon>Rhodophyta</taxon>
        <taxon>Bangiophyceae</taxon>
        <taxon>Cyanidiales</taxon>
        <taxon>Cyanidiaceae</taxon>
        <taxon>Cyanidium</taxon>
    </lineage>
</organism>
<evidence type="ECO:0000313" key="10">
    <source>
        <dbReference type="Proteomes" id="UP001301350"/>
    </source>
</evidence>
<comment type="similarity">
    <text evidence="1 8">Belongs to the cytochrome P450 family.</text>
</comment>
<dbReference type="Proteomes" id="UP001301350">
    <property type="component" value="Unassembled WGS sequence"/>
</dbReference>
<dbReference type="InterPro" id="IPR002401">
    <property type="entry name" value="Cyt_P450_E_grp-I"/>
</dbReference>
<dbReference type="InterPro" id="IPR036396">
    <property type="entry name" value="Cyt_P450_sf"/>
</dbReference>
<dbReference type="GO" id="GO:0004497">
    <property type="term" value="F:monooxygenase activity"/>
    <property type="evidence" value="ECO:0007669"/>
    <property type="project" value="UniProtKB-KW"/>
</dbReference>
<evidence type="ECO:0000256" key="8">
    <source>
        <dbReference type="RuleBase" id="RU000461"/>
    </source>
</evidence>
<comment type="caution">
    <text evidence="9">The sequence shown here is derived from an EMBL/GenBank/DDBJ whole genome shotgun (WGS) entry which is preliminary data.</text>
</comment>
<dbReference type="SUPFAM" id="SSF48264">
    <property type="entry name" value="Cytochrome P450"/>
    <property type="match status" value="1"/>
</dbReference>
<dbReference type="PRINTS" id="PR00463">
    <property type="entry name" value="EP450I"/>
</dbReference>
<dbReference type="PROSITE" id="PS00086">
    <property type="entry name" value="CYTOCHROME_P450"/>
    <property type="match status" value="1"/>
</dbReference>
<dbReference type="PANTHER" id="PTHR24291">
    <property type="entry name" value="CYTOCHROME P450 FAMILY 4"/>
    <property type="match status" value="1"/>
</dbReference>
<dbReference type="GO" id="GO:0020037">
    <property type="term" value="F:heme binding"/>
    <property type="evidence" value="ECO:0007669"/>
    <property type="project" value="InterPro"/>
</dbReference>
<comment type="cofactor">
    <cofactor evidence="7">
        <name>heme</name>
        <dbReference type="ChEBI" id="CHEBI:30413"/>
    </cofactor>
</comment>
<keyword evidence="6 8" id="KW-0503">Monooxygenase</keyword>
<sequence>MLPSWTEVGAVLLVVLGSVIVWAFVLPKVVHGRSVPGPEPSWLLGNVLDFVRLGQQVPQVLLHFRRKYGRCYQIWFFHQRVAVLTDLDDVQFVLKELNAPKHVSLKRCVASAGGEGLLTVSAPHHAPRRRAIAKHMHAGFLQHLHEHIDLQARLLAEKLRQAADREQVLDWGKASLALTLDVICSAAFGRSAHAQADPHQVLPKAVAVIMFEAGRNAALYPFRNAFGWYRNTRLRAAYDTVHRFAAEALQARQRETEAARRARPRDLLDVFRDAEREGVSFDVISEMITFMLAGHETTALGMSWLLYEVAQRPEVERRIREEVDAVYGDRMDFLLPFEDIARLEYLTRAWKEALRLHPIKAAGTFRQLEQTVRLPGSAYVLTRGTGVLIPPYVLHREPQHWPEPEAFRPERFTREATARRHPLAYQAFSGGPRNCIGQPMAVHESLAVLAALYRHYRVELACAPGEVAEFHDLSLKPQVKADAERGILEESVLPVRLRARKQWSASQPRWQKEGVAC</sequence>
<evidence type="ECO:0000256" key="5">
    <source>
        <dbReference type="ARBA" id="ARBA00023004"/>
    </source>
</evidence>
<name>A0AAV9IXC6_CYACA</name>
<evidence type="ECO:0000256" key="2">
    <source>
        <dbReference type="ARBA" id="ARBA00022617"/>
    </source>
</evidence>
<keyword evidence="10" id="KW-1185">Reference proteome</keyword>
<reference evidence="9 10" key="1">
    <citation type="submission" date="2022-07" db="EMBL/GenBank/DDBJ databases">
        <title>Genome-wide signatures of adaptation to extreme environments.</title>
        <authorList>
            <person name="Cho C.H."/>
            <person name="Yoon H.S."/>
        </authorList>
    </citation>
    <scope>NUCLEOTIDE SEQUENCE [LARGE SCALE GENOMIC DNA]</scope>
    <source>
        <strain evidence="9 10">DBV 063 E5</strain>
    </source>
</reference>
<dbReference type="AlphaFoldDB" id="A0AAV9IXC6"/>
<proteinExistence type="inferred from homology"/>
<dbReference type="Pfam" id="PF00067">
    <property type="entry name" value="p450"/>
    <property type="match status" value="1"/>
</dbReference>
<evidence type="ECO:0000256" key="6">
    <source>
        <dbReference type="ARBA" id="ARBA00023033"/>
    </source>
</evidence>
<evidence type="ECO:0008006" key="11">
    <source>
        <dbReference type="Google" id="ProtNLM"/>
    </source>
</evidence>
<evidence type="ECO:0000256" key="3">
    <source>
        <dbReference type="ARBA" id="ARBA00022723"/>
    </source>
</evidence>
<dbReference type="GO" id="GO:0016705">
    <property type="term" value="F:oxidoreductase activity, acting on paired donors, with incorporation or reduction of molecular oxygen"/>
    <property type="evidence" value="ECO:0007669"/>
    <property type="project" value="InterPro"/>
</dbReference>
<dbReference type="Gene3D" id="1.10.630.10">
    <property type="entry name" value="Cytochrome P450"/>
    <property type="match status" value="1"/>
</dbReference>
<feature type="binding site" description="axial binding residue" evidence="7">
    <location>
        <position position="435"/>
    </location>
    <ligand>
        <name>heme</name>
        <dbReference type="ChEBI" id="CHEBI:30413"/>
    </ligand>
    <ligandPart>
        <name>Fe</name>
        <dbReference type="ChEBI" id="CHEBI:18248"/>
    </ligandPart>
</feature>
<gene>
    <name evidence="9" type="ORF">CDCA_CDCA09G2801</name>
</gene>
<evidence type="ECO:0000256" key="1">
    <source>
        <dbReference type="ARBA" id="ARBA00010617"/>
    </source>
</evidence>
<dbReference type="GO" id="GO:0005506">
    <property type="term" value="F:iron ion binding"/>
    <property type="evidence" value="ECO:0007669"/>
    <property type="project" value="InterPro"/>
</dbReference>
<dbReference type="PANTHER" id="PTHR24291:SF50">
    <property type="entry name" value="BIFUNCTIONAL ALBAFLAVENONE MONOOXYGENASE_TERPENE SYNTHASE"/>
    <property type="match status" value="1"/>
</dbReference>
<evidence type="ECO:0000313" key="9">
    <source>
        <dbReference type="EMBL" id="KAK4536776.1"/>
    </source>
</evidence>
<keyword evidence="5 7" id="KW-0408">Iron</keyword>
<dbReference type="InterPro" id="IPR017972">
    <property type="entry name" value="Cyt_P450_CS"/>
</dbReference>
<dbReference type="InterPro" id="IPR001128">
    <property type="entry name" value="Cyt_P450"/>
</dbReference>
<evidence type="ECO:0000256" key="7">
    <source>
        <dbReference type="PIRSR" id="PIRSR602401-1"/>
    </source>
</evidence>
<dbReference type="PRINTS" id="PR00385">
    <property type="entry name" value="P450"/>
</dbReference>